<reference evidence="2 3" key="1">
    <citation type="journal article" date="2021" name="Nat. Commun.">
        <title>Genetic determinants of endophytism in the Arabidopsis root mycobiome.</title>
        <authorList>
            <person name="Mesny F."/>
            <person name="Miyauchi S."/>
            <person name="Thiergart T."/>
            <person name="Pickel B."/>
            <person name="Atanasova L."/>
            <person name="Karlsson M."/>
            <person name="Huettel B."/>
            <person name="Barry K.W."/>
            <person name="Haridas S."/>
            <person name="Chen C."/>
            <person name="Bauer D."/>
            <person name="Andreopoulos W."/>
            <person name="Pangilinan J."/>
            <person name="LaButti K."/>
            <person name="Riley R."/>
            <person name="Lipzen A."/>
            <person name="Clum A."/>
            <person name="Drula E."/>
            <person name="Henrissat B."/>
            <person name="Kohler A."/>
            <person name="Grigoriev I.V."/>
            <person name="Martin F.M."/>
            <person name="Hacquard S."/>
        </authorList>
    </citation>
    <scope>NUCLEOTIDE SEQUENCE [LARGE SCALE GENOMIC DNA]</scope>
    <source>
        <strain evidence="2 3">MPI-SDFR-AT-0080</strain>
    </source>
</reference>
<evidence type="ECO:0000256" key="1">
    <source>
        <dbReference type="SAM" id="SignalP"/>
    </source>
</evidence>
<keyword evidence="3" id="KW-1185">Reference proteome</keyword>
<proteinExistence type="predicted"/>
<evidence type="ECO:0000313" key="2">
    <source>
        <dbReference type="EMBL" id="KAH7061139.1"/>
    </source>
</evidence>
<comment type="caution">
    <text evidence="2">The sequence shown here is derived from an EMBL/GenBank/DDBJ whole genome shotgun (WGS) entry which is preliminary data.</text>
</comment>
<organism evidence="2 3">
    <name type="scientific">Macrophomina phaseolina</name>
    <dbReference type="NCBI Taxonomy" id="35725"/>
    <lineage>
        <taxon>Eukaryota</taxon>
        <taxon>Fungi</taxon>
        <taxon>Dikarya</taxon>
        <taxon>Ascomycota</taxon>
        <taxon>Pezizomycotina</taxon>
        <taxon>Dothideomycetes</taxon>
        <taxon>Dothideomycetes incertae sedis</taxon>
        <taxon>Botryosphaeriales</taxon>
        <taxon>Botryosphaeriaceae</taxon>
        <taxon>Macrophomina</taxon>
    </lineage>
</organism>
<evidence type="ECO:0000313" key="3">
    <source>
        <dbReference type="Proteomes" id="UP000774617"/>
    </source>
</evidence>
<dbReference type="PROSITE" id="PS51257">
    <property type="entry name" value="PROKAR_LIPOPROTEIN"/>
    <property type="match status" value="1"/>
</dbReference>
<feature type="chain" id="PRO_5047283999" evidence="1">
    <location>
        <begin position="22"/>
        <end position="395"/>
    </location>
</feature>
<protein>
    <submittedName>
        <fullName evidence="2">Uncharacterized protein</fullName>
    </submittedName>
</protein>
<dbReference type="Proteomes" id="UP000774617">
    <property type="component" value="Unassembled WGS sequence"/>
</dbReference>
<accession>A0ABQ8GN09</accession>
<name>A0ABQ8GN09_9PEZI</name>
<dbReference type="EMBL" id="JAGTJR010000004">
    <property type="protein sequence ID" value="KAH7061139.1"/>
    <property type="molecule type" value="Genomic_DNA"/>
</dbReference>
<keyword evidence="1" id="KW-0732">Signal</keyword>
<gene>
    <name evidence="2" type="ORF">B0J12DRAFT_695323</name>
</gene>
<sequence>MLKQTSFAILTFALSCPTTYSLDQPKLQRRDKWSACITDNQGCCDIYELIQRCWDTGVPSGNLDPNDHDVSNNFRTCFCGDTKTNSEDSWSACGHCIMEQWQENGFVTAENANILNFCATPDPNLYLWLTGFLNFTLAANPDALTPNHSPAAVLSGPVTAVATLASRYVQDPSANLIPASIFSLTTETLSFDPSSAHTTTYTVSSASHFHHTMTNSTPQAAAALTKTTTTTTTSSGVTTDTSEGQVNDAILTVLYYKDAHTSMFIVGPASEVGSMLTLTRTDTGMATAPTGDTGGGGVTTGMFVKGSRTVLIVGPVETGRAGGGGATGTVGAVTTGIATGSGVASGSMGQSGGNGVVSGAGDGKGRRLVSGNLREVLHLVLCALVGFVVVGRRAW</sequence>
<feature type="signal peptide" evidence="1">
    <location>
        <begin position="1"/>
        <end position="21"/>
    </location>
</feature>